<protein>
    <submittedName>
        <fullName evidence="3">Dymeclin</fullName>
    </submittedName>
</protein>
<proteinExistence type="predicted"/>
<organism evidence="2 3">
    <name type="scientific">Macrostomum lignano</name>
    <dbReference type="NCBI Taxonomy" id="282301"/>
    <lineage>
        <taxon>Eukaryota</taxon>
        <taxon>Metazoa</taxon>
        <taxon>Spiralia</taxon>
        <taxon>Lophotrochozoa</taxon>
        <taxon>Platyhelminthes</taxon>
        <taxon>Rhabditophora</taxon>
        <taxon>Macrostomorpha</taxon>
        <taxon>Macrostomida</taxon>
        <taxon>Macrostomidae</taxon>
        <taxon>Macrostomum</taxon>
    </lineage>
</organism>
<accession>A0A1I8FRI8</accession>
<name>A0A1I8FRI8_9PLAT</name>
<evidence type="ECO:0000313" key="2">
    <source>
        <dbReference type="Proteomes" id="UP000095280"/>
    </source>
</evidence>
<feature type="region of interest" description="Disordered" evidence="1">
    <location>
        <begin position="204"/>
        <end position="225"/>
    </location>
</feature>
<sequence>GAADADSEGSGSGSGGISDPIVSAFDIVATRAARQWDNIVPGLRWQQQQQQQGNSKANQTSAGIAAARAFGCIDGPKLPGDYPERGGCTVAPTGGSRPLANLLRTLIASTRCWRANLDSLLATLPESVAVATVASLAPLLRLVQPSKRLADQVCLRKTDALRLLLLLLKHFKLNGCDARMLSLRRPRAGGQAQSCVRVAASFASQQSSSQSISQSSSQVQQQQRE</sequence>
<reference evidence="3" key="1">
    <citation type="submission" date="2016-11" db="UniProtKB">
        <authorList>
            <consortium name="WormBaseParasite"/>
        </authorList>
    </citation>
    <scope>IDENTIFICATION</scope>
</reference>
<dbReference type="Proteomes" id="UP000095280">
    <property type="component" value="Unplaced"/>
</dbReference>
<keyword evidence="2" id="KW-1185">Reference proteome</keyword>
<dbReference type="WBParaSite" id="maker-unitig_43755-snap-gene-0.2-mRNA-1">
    <property type="protein sequence ID" value="maker-unitig_43755-snap-gene-0.2-mRNA-1"/>
    <property type="gene ID" value="maker-unitig_43755-snap-gene-0.2"/>
</dbReference>
<dbReference type="AlphaFoldDB" id="A0A1I8FRI8"/>
<evidence type="ECO:0000313" key="3">
    <source>
        <dbReference type="WBParaSite" id="maker-unitig_43755-snap-gene-0.2-mRNA-1"/>
    </source>
</evidence>
<evidence type="ECO:0000256" key="1">
    <source>
        <dbReference type="SAM" id="MobiDB-lite"/>
    </source>
</evidence>